<sequence length="330" mass="34639">MVARVGLDGDRCGSAGLSCVGRPAQHPLASAQGAPMNGAVGFIGLGRMGRAICQRLISHRIQLIVHNRSEDKSSELVRQGALWVPEIRSVARAANIIFVCSSGHQAVEQIYHDKNTGLLANVVEGSIVVDLSTIAPETAIALHAAFRARGADFIECPVSGGVEGALKGALSAIVSARPAAYSIVRPLLAAFTLMVTFVEVPGKAQRLKILNNLAESINLAGAIEVISQGQALGLDLESMQAVFSTCRGRSAYMQVAMNYALSQGGSSSVSLAVRCKDLDLAQQQMPIGPSYPLSTVAMATFHDLRLTFGDEGDQCLYFSRLSTGNAGSAS</sequence>
<dbReference type="GO" id="GO:0050661">
    <property type="term" value="F:NADP binding"/>
    <property type="evidence" value="ECO:0007669"/>
    <property type="project" value="InterPro"/>
</dbReference>
<dbReference type="SUPFAM" id="SSF51735">
    <property type="entry name" value="NAD(P)-binding Rossmann-fold domains"/>
    <property type="match status" value="1"/>
</dbReference>
<dbReference type="InterPro" id="IPR006115">
    <property type="entry name" value="6PGDH_NADP-bd"/>
</dbReference>
<dbReference type="PANTHER" id="PTHR43060">
    <property type="entry name" value="3-HYDROXYISOBUTYRATE DEHYDROGENASE-LIKE 1, MITOCHONDRIAL-RELATED"/>
    <property type="match status" value="1"/>
</dbReference>
<proteinExistence type="predicted"/>
<evidence type="ECO:0000256" key="1">
    <source>
        <dbReference type="ARBA" id="ARBA00023002"/>
    </source>
</evidence>
<feature type="domain" description="3-hydroxyisobutyrate dehydrogenase-like NAD-binding" evidence="3">
    <location>
        <begin position="202"/>
        <end position="313"/>
    </location>
</feature>
<dbReference type="InterPro" id="IPR013328">
    <property type="entry name" value="6PGD_dom2"/>
</dbReference>
<dbReference type="AlphaFoldDB" id="A0A4D6X9Q7"/>
<feature type="domain" description="6-phosphogluconate dehydrogenase NADP-binding" evidence="2">
    <location>
        <begin position="40"/>
        <end position="196"/>
    </location>
</feature>
<dbReference type="InterPro" id="IPR036291">
    <property type="entry name" value="NAD(P)-bd_dom_sf"/>
</dbReference>
<protein>
    <submittedName>
        <fullName evidence="4">NAD(P)-dependent oxidoreductase</fullName>
    </submittedName>
</protein>
<dbReference type="OrthoDB" id="9786703at2"/>
<keyword evidence="1" id="KW-0560">Oxidoreductase</keyword>
<dbReference type="EMBL" id="CP039371">
    <property type="protein sequence ID" value="QCI12659.1"/>
    <property type="molecule type" value="Genomic_DNA"/>
</dbReference>
<evidence type="ECO:0000313" key="5">
    <source>
        <dbReference type="Proteomes" id="UP000298551"/>
    </source>
</evidence>
<gene>
    <name evidence="4" type="ORF">E6B08_15335</name>
</gene>
<dbReference type="SUPFAM" id="SSF48179">
    <property type="entry name" value="6-phosphogluconate dehydrogenase C-terminal domain-like"/>
    <property type="match status" value="1"/>
</dbReference>
<dbReference type="InterPro" id="IPR008927">
    <property type="entry name" value="6-PGluconate_DH-like_C_sf"/>
</dbReference>
<dbReference type="InterPro" id="IPR029154">
    <property type="entry name" value="HIBADH-like_NADP-bd"/>
</dbReference>
<evidence type="ECO:0000313" key="4">
    <source>
        <dbReference type="EMBL" id="QCI12659.1"/>
    </source>
</evidence>
<dbReference type="GO" id="GO:0016491">
    <property type="term" value="F:oxidoreductase activity"/>
    <property type="evidence" value="ECO:0007669"/>
    <property type="project" value="UniProtKB-KW"/>
</dbReference>
<dbReference type="Pfam" id="PF14833">
    <property type="entry name" value="NAD_binding_11"/>
    <property type="match status" value="1"/>
</dbReference>
<evidence type="ECO:0000259" key="3">
    <source>
        <dbReference type="Pfam" id="PF14833"/>
    </source>
</evidence>
<dbReference type="Gene3D" id="1.10.1040.10">
    <property type="entry name" value="N-(1-d-carboxylethyl)-l-norvaline Dehydrogenase, domain 2"/>
    <property type="match status" value="1"/>
</dbReference>
<dbReference type="Pfam" id="PF03446">
    <property type="entry name" value="NAD_binding_2"/>
    <property type="match status" value="1"/>
</dbReference>
<dbReference type="Proteomes" id="UP000298551">
    <property type="component" value="Chromosome"/>
</dbReference>
<dbReference type="PANTHER" id="PTHR43060:SF15">
    <property type="entry name" value="3-HYDROXYISOBUTYRATE DEHYDROGENASE-LIKE 1, MITOCHONDRIAL-RELATED"/>
    <property type="match status" value="1"/>
</dbReference>
<dbReference type="GO" id="GO:0051287">
    <property type="term" value="F:NAD binding"/>
    <property type="evidence" value="ECO:0007669"/>
    <property type="project" value="InterPro"/>
</dbReference>
<evidence type="ECO:0000259" key="2">
    <source>
        <dbReference type="Pfam" id="PF03446"/>
    </source>
</evidence>
<organism evidence="4 5">
    <name type="scientific">Pseudomonas putida</name>
    <name type="common">Arthrobacter siderocapsulatus</name>
    <dbReference type="NCBI Taxonomy" id="303"/>
    <lineage>
        <taxon>Bacteria</taxon>
        <taxon>Pseudomonadati</taxon>
        <taxon>Pseudomonadota</taxon>
        <taxon>Gammaproteobacteria</taxon>
        <taxon>Pseudomonadales</taxon>
        <taxon>Pseudomonadaceae</taxon>
        <taxon>Pseudomonas</taxon>
    </lineage>
</organism>
<accession>A0A4D6X9Q7</accession>
<dbReference type="Gene3D" id="3.40.50.720">
    <property type="entry name" value="NAD(P)-binding Rossmann-like Domain"/>
    <property type="match status" value="1"/>
</dbReference>
<reference evidence="5" key="1">
    <citation type="submission" date="2019-04" db="EMBL/GenBank/DDBJ databases">
        <title>Genome sequence of Pseudomonas putida 1290, an auxin catabolizing strain.</title>
        <authorList>
            <person name="Laird T.S."/>
            <person name="Leveau J.H.J."/>
        </authorList>
    </citation>
    <scope>NUCLEOTIDE SEQUENCE [LARGE SCALE GENOMIC DNA]</scope>
    <source>
        <strain evidence="5">1290</strain>
    </source>
</reference>
<name>A0A4D6X9Q7_PSEPU</name>